<reference evidence="1" key="2">
    <citation type="journal article" date="2015" name="Fish Shellfish Immunol.">
        <title>Early steps in the European eel (Anguilla anguilla)-Vibrio vulnificus interaction in the gills: Role of the RtxA13 toxin.</title>
        <authorList>
            <person name="Callol A."/>
            <person name="Pajuelo D."/>
            <person name="Ebbesson L."/>
            <person name="Teles M."/>
            <person name="MacKenzie S."/>
            <person name="Amaro C."/>
        </authorList>
    </citation>
    <scope>NUCLEOTIDE SEQUENCE</scope>
</reference>
<accession>A0A0E9Q6I1</accession>
<dbReference type="EMBL" id="GBXM01096642">
    <property type="protein sequence ID" value="JAH11935.1"/>
    <property type="molecule type" value="Transcribed_RNA"/>
</dbReference>
<sequence length="47" mass="5310">MELGLVNKLLWSTPQGCSIPSCPMSRFLRRPVDALAWPPLGHTLSFW</sequence>
<evidence type="ECO:0000313" key="1">
    <source>
        <dbReference type="EMBL" id="JAH11935.1"/>
    </source>
</evidence>
<proteinExistence type="predicted"/>
<protein>
    <submittedName>
        <fullName evidence="1">Uncharacterized protein</fullName>
    </submittedName>
</protein>
<organism evidence="1">
    <name type="scientific">Anguilla anguilla</name>
    <name type="common">European freshwater eel</name>
    <name type="synonym">Muraena anguilla</name>
    <dbReference type="NCBI Taxonomy" id="7936"/>
    <lineage>
        <taxon>Eukaryota</taxon>
        <taxon>Metazoa</taxon>
        <taxon>Chordata</taxon>
        <taxon>Craniata</taxon>
        <taxon>Vertebrata</taxon>
        <taxon>Euteleostomi</taxon>
        <taxon>Actinopterygii</taxon>
        <taxon>Neopterygii</taxon>
        <taxon>Teleostei</taxon>
        <taxon>Anguilliformes</taxon>
        <taxon>Anguillidae</taxon>
        <taxon>Anguilla</taxon>
    </lineage>
</organism>
<reference evidence="1" key="1">
    <citation type="submission" date="2014-11" db="EMBL/GenBank/DDBJ databases">
        <authorList>
            <person name="Amaro Gonzalez C."/>
        </authorList>
    </citation>
    <scope>NUCLEOTIDE SEQUENCE</scope>
</reference>
<dbReference type="AlphaFoldDB" id="A0A0E9Q6I1"/>
<name>A0A0E9Q6I1_ANGAN</name>